<name>A0A445D8H5_ARAHY</name>
<sequence>MTPTISPTIGVYRPAECWQLEEQVTRPAKRLHGSAVFTLKEMEEATCSFSDDNLLGKGGFGKVYRGILRSGEVTSSGYKFILHKNSS</sequence>
<protein>
    <recommendedName>
        <fullName evidence="6">Protein kinase domain-containing protein</fullName>
    </recommendedName>
</protein>
<dbReference type="Gene3D" id="3.30.200.20">
    <property type="entry name" value="Phosphorylase Kinase, domain 1"/>
    <property type="match status" value="1"/>
</dbReference>
<keyword evidence="5" id="KW-1185">Reference proteome</keyword>
<proteinExistence type="predicted"/>
<keyword evidence="3" id="KW-0067">ATP-binding</keyword>
<dbReference type="AlphaFoldDB" id="A0A445D8H5"/>
<dbReference type="SUPFAM" id="SSF56112">
    <property type="entry name" value="Protein kinase-like (PK-like)"/>
    <property type="match status" value="1"/>
</dbReference>
<keyword evidence="2" id="KW-0547">Nucleotide-binding</keyword>
<dbReference type="GO" id="GO:0004674">
    <property type="term" value="F:protein serine/threonine kinase activity"/>
    <property type="evidence" value="ECO:0007669"/>
    <property type="project" value="UniProtKB-KW"/>
</dbReference>
<dbReference type="EMBL" id="SDMP01000005">
    <property type="protein sequence ID" value="RYR59473.1"/>
    <property type="molecule type" value="Genomic_DNA"/>
</dbReference>
<dbReference type="InterPro" id="IPR011009">
    <property type="entry name" value="Kinase-like_dom_sf"/>
</dbReference>
<evidence type="ECO:0000256" key="3">
    <source>
        <dbReference type="ARBA" id="ARBA00022840"/>
    </source>
</evidence>
<keyword evidence="1" id="KW-0808">Transferase</keyword>
<accession>A0A445D8H5</accession>
<dbReference type="GO" id="GO:0005524">
    <property type="term" value="F:ATP binding"/>
    <property type="evidence" value="ECO:0007669"/>
    <property type="project" value="UniProtKB-KW"/>
</dbReference>
<evidence type="ECO:0000313" key="5">
    <source>
        <dbReference type="Proteomes" id="UP000289738"/>
    </source>
</evidence>
<dbReference type="PANTHER" id="PTHR47989">
    <property type="entry name" value="OS01G0750732 PROTEIN"/>
    <property type="match status" value="1"/>
</dbReference>
<keyword evidence="1" id="KW-0723">Serine/threonine-protein kinase</keyword>
<evidence type="ECO:0008006" key="6">
    <source>
        <dbReference type="Google" id="ProtNLM"/>
    </source>
</evidence>
<comment type="caution">
    <text evidence="4">The sequence shown here is derived from an EMBL/GenBank/DDBJ whole genome shotgun (WGS) entry which is preliminary data.</text>
</comment>
<dbReference type="PANTHER" id="PTHR47989:SF47">
    <property type="entry name" value="SERINE_THREONINE-PROTEIN KINASE PBL28-RELATED"/>
    <property type="match status" value="1"/>
</dbReference>
<evidence type="ECO:0000313" key="4">
    <source>
        <dbReference type="EMBL" id="RYR59473.1"/>
    </source>
</evidence>
<reference evidence="4 5" key="1">
    <citation type="submission" date="2019-01" db="EMBL/GenBank/DDBJ databases">
        <title>Sequencing of cultivated peanut Arachis hypogaea provides insights into genome evolution and oil improvement.</title>
        <authorList>
            <person name="Chen X."/>
        </authorList>
    </citation>
    <scope>NUCLEOTIDE SEQUENCE [LARGE SCALE GENOMIC DNA]</scope>
    <source>
        <strain evidence="5">cv. Fuhuasheng</strain>
        <tissue evidence="4">Leaves</tissue>
    </source>
</reference>
<evidence type="ECO:0000256" key="1">
    <source>
        <dbReference type="ARBA" id="ARBA00022527"/>
    </source>
</evidence>
<dbReference type="Proteomes" id="UP000289738">
    <property type="component" value="Chromosome A05"/>
</dbReference>
<gene>
    <name evidence="4" type="ORF">Ahy_A05g025365</name>
</gene>
<evidence type="ECO:0000256" key="2">
    <source>
        <dbReference type="ARBA" id="ARBA00022741"/>
    </source>
</evidence>
<keyword evidence="1" id="KW-0418">Kinase</keyword>
<organism evidence="4 5">
    <name type="scientific">Arachis hypogaea</name>
    <name type="common">Peanut</name>
    <dbReference type="NCBI Taxonomy" id="3818"/>
    <lineage>
        <taxon>Eukaryota</taxon>
        <taxon>Viridiplantae</taxon>
        <taxon>Streptophyta</taxon>
        <taxon>Embryophyta</taxon>
        <taxon>Tracheophyta</taxon>
        <taxon>Spermatophyta</taxon>
        <taxon>Magnoliopsida</taxon>
        <taxon>eudicotyledons</taxon>
        <taxon>Gunneridae</taxon>
        <taxon>Pentapetalae</taxon>
        <taxon>rosids</taxon>
        <taxon>fabids</taxon>
        <taxon>Fabales</taxon>
        <taxon>Fabaceae</taxon>
        <taxon>Papilionoideae</taxon>
        <taxon>50 kb inversion clade</taxon>
        <taxon>dalbergioids sensu lato</taxon>
        <taxon>Dalbergieae</taxon>
        <taxon>Pterocarpus clade</taxon>
        <taxon>Arachis</taxon>
    </lineage>
</organism>